<dbReference type="InterPro" id="IPR017871">
    <property type="entry name" value="ABC_transporter-like_CS"/>
</dbReference>
<evidence type="ECO:0000256" key="2">
    <source>
        <dbReference type="ARBA" id="ARBA00005417"/>
    </source>
</evidence>
<evidence type="ECO:0000256" key="7">
    <source>
        <dbReference type="ARBA" id="ARBA00023136"/>
    </source>
</evidence>
<dbReference type="PROSITE" id="PS00211">
    <property type="entry name" value="ABC_TRANSPORTER_1"/>
    <property type="match status" value="2"/>
</dbReference>
<sequence>MSEILLEGHALGVHGEGVSIAPVDFSLARGGRLTLLGETGSGKSLIAQAIMGTLPSGLAASGELTIEGQAYAAAEGATRRALWGRRLALLPQEPWHALDPTMASGAQVAESHRYLRGLGRRRAREAARRDLVGLGLGLADAEGSLPGELSGGMAQRVAFAAASAGGAPLVIADEPTKGLDAPRRDAVVRLLAATPQRGGALLTITHDIEVARRLGGEVILLRRGRVVERGPAERLLSAPRSDYAKRLLEAEPSRWPAPPPPPGTAREPVVEARGLAKWRGGRALFRDLALSLRPGEIVGVVGPSGCGKSTLGDLLLGLTGTDAGEVKRAAGHRLAFQKLYQDPPAAFSPHWSLARLLDDLVRRHRLDRTAIAPLMTRLGLDRELLARRPGEISGGELQRFAILRVLLMEPRFLFADEPTSRLDPITQRDTLALLVELARERHCAVMLVSHDPALIERLCDRRLVLGQGEAVLAPESLDAQAV</sequence>
<dbReference type="Pfam" id="PF00005">
    <property type="entry name" value="ABC_tran"/>
    <property type="match status" value="2"/>
</dbReference>
<organism evidence="9 10">
    <name type="scientific">Bisbaumannia pacifica</name>
    <dbReference type="NCBI Taxonomy" id="77098"/>
    <lineage>
        <taxon>Bacteria</taxon>
        <taxon>Pseudomonadati</taxon>
        <taxon>Pseudomonadota</taxon>
        <taxon>Gammaproteobacteria</taxon>
        <taxon>Oceanospirillales</taxon>
        <taxon>Halomonadaceae</taxon>
        <taxon>Bisbaumannia</taxon>
    </lineage>
</organism>
<evidence type="ECO:0000256" key="3">
    <source>
        <dbReference type="ARBA" id="ARBA00022448"/>
    </source>
</evidence>
<keyword evidence="6 9" id="KW-0067">ATP-binding</keyword>
<dbReference type="PANTHER" id="PTHR43297:SF7">
    <property type="entry name" value="D,D-DIPEPTIDE TRANSPORT ATP-BINDING PROTEIN DDPD-RELATED"/>
    <property type="match status" value="1"/>
</dbReference>
<dbReference type="InterPro" id="IPR027417">
    <property type="entry name" value="P-loop_NTPase"/>
</dbReference>
<comment type="similarity">
    <text evidence="2">Belongs to the ABC transporter superfamily.</text>
</comment>
<dbReference type="PANTHER" id="PTHR43297">
    <property type="entry name" value="OLIGOPEPTIDE TRANSPORT ATP-BINDING PROTEIN APPD"/>
    <property type="match status" value="1"/>
</dbReference>
<protein>
    <submittedName>
        <fullName evidence="9">ABC transporter ATP-binding protein</fullName>
    </submittedName>
</protein>
<evidence type="ECO:0000313" key="10">
    <source>
        <dbReference type="Proteomes" id="UP000651738"/>
    </source>
</evidence>
<comment type="caution">
    <text evidence="9">The sequence shown here is derived from an EMBL/GenBank/DDBJ whole genome shotgun (WGS) entry which is preliminary data.</text>
</comment>
<dbReference type="SUPFAM" id="SSF52540">
    <property type="entry name" value="P-loop containing nucleoside triphosphate hydrolases"/>
    <property type="match status" value="2"/>
</dbReference>
<evidence type="ECO:0000256" key="1">
    <source>
        <dbReference type="ARBA" id="ARBA00004417"/>
    </source>
</evidence>
<feature type="domain" description="ABC transporter" evidence="8">
    <location>
        <begin position="270"/>
        <end position="482"/>
    </location>
</feature>
<name>A0ABD4L0R6_9GAMM</name>
<dbReference type="SMART" id="SM00382">
    <property type="entry name" value="AAA"/>
    <property type="match status" value="2"/>
</dbReference>
<keyword evidence="4" id="KW-1003">Cell membrane</keyword>
<dbReference type="Proteomes" id="UP000651738">
    <property type="component" value="Unassembled WGS sequence"/>
</dbReference>
<dbReference type="EMBL" id="JAEDAF010000002">
    <property type="protein sequence ID" value="MBH8579215.1"/>
    <property type="molecule type" value="Genomic_DNA"/>
</dbReference>
<evidence type="ECO:0000313" key="9">
    <source>
        <dbReference type="EMBL" id="MBH8579215.1"/>
    </source>
</evidence>
<dbReference type="Gene3D" id="3.40.50.300">
    <property type="entry name" value="P-loop containing nucleotide triphosphate hydrolases"/>
    <property type="match status" value="2"/>
</dbReference>
<dbReference type="InterPro" id="IPR003439">
    <property type="entry name" value="ABC_transporter-like_ATP-bd"/>
</dbReference>
<comment type="subcellular location">
    <subcellularLocation>
        <location evidence="1">Cell inner membrane</location>
        <topology evidence="1">Peripheral membrane protein</topology>
    </subcellularLocation>
</comment>
<dbReference type="InterPro" id="IPR003593">
    <property type="entry name" value="AAA+_ATPase"/>
</dbReference>
<keyword evidence="5" id="KW-0547">Nucleotide-binding</keyword>
<gene>
    <name evidence="9" type="ORF">I7V36_03820</name>
</gene>
<evidence type="ECO:0000256" key="5">
    <source>
        <dbReference type="ARBA" id="ARBA00022741"/>
    </source>
</evidence>
<reference evidence="9 10" key="1">
    <citation type="submission" date="2020-12" db="EMBL/GenBank/DDBJ databases">
        <title>Draft genome sequence of Halomonas pacifica strain CARE-V15.</title>
        <authorList>
            <person name="Vignesh N."/>
            <person name="Thabitha A."/>
            <person name="Saravanan R."/>
            <person name="Manigandan V."/>
        </authorList>
    </citation>
    <scope>NUCLEOTIDE SEQUENCE [LARGE SCALE GENOMIC DNA]</scope>
    <source>
        <strain evidence="9 10">CARE-V15</strain>
    </source>
</reference>
<dbReference type="RefSeq" id="WP_198057067.1">
    <property type="nucleotide sequence ID" value="NZ_JAEDAF010000002.1"/>
</dbReference>
<accession>A0ABD4L0R6</accession>
<keyword evidence="7" id="KW-0472">Membrane</keyword>
<evidence type="ECO:0000256" key="6">
    <source>
        <dbReference type="ARBA" id="ARBA00022840"/>
    </source>
</evidence>
<feature type="domain" description="ABC transporter" evidence="8">
    <location>
        <begin position="4"/>
        <end position="248"/>
    </location>
</feature>
<evidence type="ECO:0000256" key="4">
    <source>
        <dbReference type="ARBA" id="ARBA00022475"/>
    </source>
</evidence>
<evidence type="ECO:0000259" key="8">
    <source>
        <dbReference type="PROSITE" id="PS50893"/>
    </source>
</evidence>
<dbReference type="AlphaFoldDB" id="A0ABD4L0R6"/>
<dbReference type="PROSITE" id="PS50893">
    <property type="entry name" value="ABC_TRANSPORTER_2"/>
    <property type="match status" value="2"/>
</dbReference>
<dbReference type="GO" id="GO:0005886">
    <property type="term" value="C:plasma membrane"/>
    <property type="evidence" value="ECO:0007669"/>
    <property type="project" value="UniProtKB-SubCell"/>
</dbReference>
<keyword evidence="3" id="KW-0813">Transport</keyword>
<dbReference type="InterPro" id="IPR050388">
    <property type="entry name" value="ABC_Ni/Peptide_Import"/>
</dbReference>
<proteinExistence type="inferred from homology"/>
<dbReference type="GO" id="GO:0005524">
    <property type="term" value="F:ATP binding"/>
    <property type="evidence" value="ECO:0007669"/>
    <property type="project" value="UniProtKB-KW"/>
</dbReference>